<reference evidence="1 2" key="1">
    <citation type="journal article" date="2014" name="Nature">
        <title>An environmental bacterial taxon with a large and distinct metabolic repertoire.</title>
        <authorList>
            <person name="Wilson M.C."/>
            <person name="Mori T."/>
            <person name="Ruckert C."/>
            <person name="Uria A.R."/>
            <person name="Helf M.J."/>
            <person name="Takada K."/>
            <person name="Gernert C."/>
            <person name="Steffens U.A."/>
            <person name="Heycke N."/>
            <person name="Schmitt S."/>
            <person name="Rinke C."/>
            <person name="Helfrich E.J."/>
            <person name="Brachmann A.O."/>
            <person name="Gurgui C."/>
            <person name="Wakimoto T."/>
            <person name="Kracht M."/>
            <person name="Crusemann M."/>
            <person name="Hentschel U."/>
            <person name="Abe I."/>
            <person name="Matsunaga S."/>
            <person name="Kalinowski J."/>
            <person name="Takeyama H."/>
            <person name="Piel J."/>
        </authorList>
    </citation>
    <scope>NUCLEOTIDE SEQUENCE [LARGE SCALE GENOMIC DNA]</scope>
    <source>
        <strain evidence="2">TSY1</strain>
        <plasmid evidence="1">pTSY</plasmid>
    </source>
</reference>
<gene>
    <name evidence="1" type="ORF">ETSY1_46755</name>
</gene>
<comment type="caution">
    <text evidence="1">The sequence shown here is derived from an EMBL/GenBank/DDBJ whole genome shotgun (WGS) entry which is preliminary data.</text>
</comment>
<evidence type="ECO:0000313" key="2">
    <source>
        <dbReference type="Proteomes" id="UP000019141"/>
    </source>
</evidence>
<organism evidence="1 2">
    <name type="scientific">Entotheonella factor</name>
    <dbReference type="NCBI Taxonomy" id="1429438"/>
    <lineage>
        <taxon>Bacteria</taxon>
        <taxon>Pseudomonadati</taxon>
        <taxon>Nitrospinota/Tectimicrobiota group</taxon>
        <taxon>Candidatus Tectimicrobiota</taxon>
        <taxon>Candidatus Entotheonellia</taxon>
        <taxon>Candidatus Entotheonellales</taxon>
        <taxon>Candidatus Entotheonellaceae</taxon>
        <taxon>Candidatus Entotheonella</taxon>
    </lineage>
</organism>
<keyword evidence="2" id="KW-1185">Reference proteome</keyword>
<geneLocation type="plasmid" evidence="1">
    <name>pTSY</name>
</geneLocation>
<keyword evidence="1" id="KW-0614">Plasmid</keyword>
<dbReference type="InterPro" id="IPR016912">
    <property type="entry name" value="Phage_P2_GpU"/>
</dbReference>
<proteinExistence type="predicted"/>
<dbReference type="Pfam" id="PF06995">
    <property type="entry name" value="Phage_P2_GpU"/>
    <property type="match status" value="1"/>
</dbReference>
<dbReference type="AlphaFoldDB" id="W4M072"/>
<dbReference type="HOGENOM" id="CLU_102468_1_1_7"/>
<name>W4M072_ENTF1</name>
<dbReference type="EMBL" id="AZHW01000025">
    <property type="protein sequence ID" value="ETX03575.1"/>
    <property type="molecule type" value="Genomic_DNA"/>
</dbReference>
<dbReference type="PIRSF" id="PIRSF029208">
    <property type="entry name" value="Phage_tail_GPU"/>
    <property type="match status" value="1"/>
</dbReference>
<dbReference type="InterPro" id="IPR009734">
    <property type="entry name" value="Myoviridae_GpU"/>
</dbReference>
<accession>W4M072</accession>
<protein>
    <submittedName>
        <fullName evidence="1">Tail protein</fullName>
    </submittedName>
</protein>
<sequence length="130" mass="14495">MSQTMLALGDFRFAVDTAAYQTLQRTSAYRWPGQERLAREPALQFTGPGTETLTLDGVIYPAFRGGLGQLDAMREMAARGEPLLLVDGLGQVRGQWVITQIEESQSHFLPKGIPRKMTFTLSLQRYGEDT</sequence>
<dbReference type="Proteomes" id="UP000019141">
    <property type="component" value="Unassembled WGS sequence"/>
</dbReference>
<evidence type="ECO:0000313" key="1">
    <source>
        <dbReference type="EMBL" id="ETX03575.1"/>
    </source>
</evidence>